<accession>A0A0F9CDZ6</accession>
<reference evidence="1" key="1">
    <citation type="journal article" date="2015" name="Nature">
        <title>Complex archaea that bridge the gap between prokaryotes and eukaryotes.</title>
        <authorList>
            <person name="Spang A."/>
            <person name="Saw J.H."/>
            <person name="Jorgensen S.L."/>
            <person name="Zaremba-Niedzwiedzka K."/>
            <person name="Martijn J."/>
            <person name="Lind A.E."/>
            <person name="van Eijk R."/>
            <person name="Schleper C."/>
            <person name="Guy L."/>
            <person name="Ettema T.J."/>
        </authorList>
    </citation>
    <scope>NUCLEOTIDE SEQUENCE</scope>
</reference>
<comment type="caution">
    <text evidence="1">The sequence shown here is derived from an EMBL/GenBank/DDBJ whole genome shotgun (WGS) entry which is preliminary data.</text>
</comment>
<dbReference type="EMBL" id="LAZR01036508">
    <property type="protein sequence ID" value="KKL24657.1"/>
    <property type="molecule type" value="Genomic_DNA"/>
</dbReference>
<gene>
    <name evidence="1" type="ORF">LCGC14_2413140</name>
</gene>
<protein>
    <submittedName>
        <fullName evidence="1">Uncharacterized protein</fullName>
    </submittedName>
</protein>
<sequence>MKFSLLIIVCFLFANCKTDKKSEPYKSDLKLTENLSDFTSKMTEKDTIKILVELNMEWWIRNDEITITKNNNEIQLQTTIKEDSTFEMKYEWRINKLKTIELKNVNNEFEKHFAQKLLRTKGRTDRGRIYKIMTSNDTLIFYTEGLGDKGGEVKDYYKLMRNYYPKEKDFIPFGEKQLDE</sequence>
<proteinExistence type="predicted"/>
<name>A0A0F9CDZ6_9ZZZZ</name>
<organism evidence="1">
    <name type="scientific">marine sediment metagenome</name>
    <dbReference type="NCBI Taxonomy" id="412755"/>
    <lineage>
        <taxon>unclassified sequences</taxon>
        <taxon>metagenomes</taxon>
        <taxon>ecological metagenomes</taxon>
    </lineage>
</organism>
<evidence type="ECO:0000313" key="1">
    <source>
        <dbReference type="EMBL" id="KKL24657.1"/>
    </source>
</evidence>
<dbReference type="AlphaFoldDB" id="A0A0F9CDZ6"/>